<evidence type="ECO:0008006" key="4">
    <source>
        <dbReference type="Google" id="ProtNLM"/>
    </source>
</evidence>
<comment type="caution">
    <text evidence="2">The sequence shown here is derived from an EMBL/GenBank/DDBJ whole genome shotgun (WGS) entry which is preliminary data.</text>
</comment>
<feature type="region of interest" description="Disordered" evidence="1">
    <location>
        <begin position="588"/>
        <end position="613"/>
    </location>
</feature>
<reference evidence="2 3" key="1">
    <citation type="submission" date="2016-10" db="EMBL/GenBank/DDBJ databases">
        <title>Genome Sequence of Pseudomonas putida GM4FR.</title>
        <authorList>
            <person name="Poehlein A."/>
            <person name="Wemheuer F."/>
            <person name="Hollensteiner J."/>
            <person name="Wemheuer B."/>
        </authorList>
    </citation>
    <scope>NUCLEOTIDE SEQUENCE [LARGE SCALE GENOMIC DNA]</scope>
    <source>
        <strain evidence="2 3">GM4FR</strain>
    </source>
</reference>
<dbReference type="OrthoDB" id="8019720at2"/>
<accession>A0A1Q9QWU0</accession>
<gene>
    <name evidence="2" type="ORF">PSEMO_55760</name>
</gene>
<protein>
    <recommendedName>
        <fullName evidence="4">Phage tail tape measure protein</fullName>
    </recommendedName>
</protein>
<dbReference type="AlphaFoldDB" id="A0A1Q9QWU0"/>
<name>A0A1Q9QWU0_PSEPU</name>
<evidence type="ECO:0000313" key="2">
    <source>
        <dbReference type="EMBL" id="OLS59605.1"/>
    </source>
</evidence>
<evidence type="ECO:0000256" key="1">
    <source>
        <dbReference type="SAM" id="MobiDB-lite"/>
    </source>
</evidence>
<dbReference type="RefSeq" id="WP_075806176.1">
    <property type="nucleotide sequence ID" value="NZ_MKZO01000067.1"/>
</dbReference>
<dbReference type="Proteomes" id="UP000186736">
    <property type="component" value="Unassembled WGS sequence"/>
</dbReference>
<evidence type="ECO:0000313" key="3">
    <source>
        <dbReference type="Proteomes" id="UP000186736"/>
    </source>
</evidence>
<proteinExistence type="predicted"/>
<organism evidence="2 3">
    <name type="scientific">Pseudomonas putida</name>
    <name type="common">Arthrobacter siderocapsulatus</name>
    <dbReference type="NCBI Taxonomy" id="303"/>
    <lineage>
        <taxon>Bacteria</taxon>
        <taxon>Pseudomonadati</taxon>
        <taxon>Pseudomonadota</taxon>
        <taxon>Gammaproteobacteria</taxon>
        <taxon>Pseudomonadales</taxon>
        <taxon>Pseudomonadaceae</taxon>
        <taxon>Pseudomonas</taxon>
    </lineage>
</organism>
<dbReference type="EMBL" id="MKZO01000067">
    <property type="protein sequence ID" value="OLS59605.1"/>
    <property type="molecule type" value="Genomic_DNA"/>
</dbReference>
<sequence>MAGELKVETRIGSAVDPSVGQAFSQTEQQVRQFEGFAQRIGEALRQINQAASPLAEHNGANDTVAVPGSIWLLAIGDISKYLSEVPPKLDDLIKATVGLGKTMETLHSDSANGGLADQTPGGIISSASKSASKVVDRTIANFAQYEAKVEKLVANGQKDANLRPADTKAIEVLANDIYEETGMSLLDAVGLLTRMFESGMDLPTIKDQGLQAARVVAGQQMGSAVASDLFWALNTGKVDQADLSAVLNTVIGQAGQGSLGLESSAKALSQLLPQVGSGGKDDVIRLSAIIQTESSKGGSFYEVLNRAKASFLEYRRNGSTVEPGSEAYGEKLVPSPGVRPADHISIDLAKRRETLASQLETRESSEERLSIVTGDALSPVVSGWTEWMTLATDALSDVVDTFSGAVTVLGGVALGGFGLVKGLGAIGKAKLVVDATKALANPAGAEPAGKGGIWSRIKLTAGRLMGAVPDVEGPPRPPAAGGFLRRLVESRYFKPLGVAGALLPAGFKAVDTMENATTFKEKAQGYGEAIGMAIGGVGGTLGGAAAGLALGPAGALAGSITFGALGHLVGGGLGKLIGGVIGDLWGDDSEDVTEGTPQASGSPSGAGAKTPGQPSGLGLELWLLKHLLGVGGNASMPEAGASVLEIGGPGDAISLTREGLGALRSEPSLLAHPVANAPGGEVVRSLLGETPAETVLPEKGSASALAIASAAPQHFAVTPNIDINVQGILTDPLELVRVLQPEIQRMFTGLAAQANTSGQLFDRMDETHGYV</sequence>